<evidence type="ECO:0000256" key="7">
    <source>
        <dbReference type="PROSITE-ProRule" id="PRU01091"/>
    </source>
</evidence>
<dbReference type="InterPro" id="IPR001867">
    <property type="entry name" value="OmpR/PhoB-type_DNA-bd"/>
</dbReference>
<evidence type="ECO:0000259" key="9">
    <source>
        <dbReference type="PROSITE" id="PS50110"/>
    </source>
</evidence>
<dbReference type="CDD" id="cd00383">
    <property type="entry name" value="trans_reg_C"/>
    <property type="match status" value="1"/>
</dbReference>
<evidence type="ECO:0000256" key="1">
    <source>
        <dbReference type="ARBA" id="ARBA00022553"/>
    </source>
</evidence>
<evidence type="ECO:0000256" key="4">
    <source>
        <dbReference type="ARBA" id="ARBA00023125"/>
    </source>
</evidence>
<dbReference type="InterPro" id="IPR001789">
    <property type="entry name" value="Sig_transdc_resp-reg_receiver"/>
</dbReference>
<proteinExistence type="predicted"/>
<feature type="region of interest" description="Disordered" evidence="8">
    <location>
        <begin position="1"/>
        <end position="22"/>
    </location>
</feature>
<evidence type="ECO:0000256" key="6">
    <source>
        <dbReference type="PROSITE-ProRule" id="PRU00169"/>
    </source>
</evidence>
<evidence type="ECO:0000313" key="11">
    <source>
        <dbReference type="EMBL" id="QDH70831.1"/>
    </source>
</evidence>
<dbReference type="SMART" id="SM00448">
    <property type="entry name" value="REC"/>
    <property type="match status" value="1"/>
</dbReference>
<dbReference type="PANTHER" id="PTHR48111:SF1">
    <property type="entry name" value="TWO-COMPONENT RESPONSE REGULATOR ORR33"/>
    <property type="match status" value="1"/>
</dbReference>
<feature type="DNA-binding region" description="OmpR/PhoB-type" evidence="7">
    <location>
        <begin position="147"/>
        <end position="249"/>
    </location>
</feature>
<dbReference type="InterPro" id="IPR036388">
    <property type="entry name" value="WH-like_DNA-bd_sf"/>
</dbReference>
<keyword evidence="5" id="KW-0804">Transcription</keyword>
<dbReference type="InterPro" id="IPR011006">
    <property type="entry name" value="CheY-like_superfamily"/>
</dbReference>
<dbReference type="InterPro" id="IPR039420">
    <property type="entry name" value="WalR-like"/>
</dbReference>
<dbReference type="GO" id="GO:0000976">
    <property type="term" value="F:transcription cis-regulatory region binding"/>
    <property type="evidence" value="ECO:0007669"/>
    <property type="project" value="TreeGrafter"/>
</dbReference>
<dbReference type="Gene3D" id="3.40.50.2300">
    <property type="match status" value="1"/>
</dbReference>
<feature type="compositionally biased region" description="Polar residues" evidence="8">
    <location>
        <begin position="12"/>
        <end position="22"/>
    </location>
</feature>
<reference evidence="11 12" key="1">
    <citation type="submission" date="2019-06" db="EMBL/GenBank/DDBJ databases">
        <title>Lysobacter alkalisoli sp. nov. isolated from saline-alkali soil.</title>
        <authorList>
            <person name="Sun J.-Q."/>
            <person name="Xu L."/>
        </authorList>
    </citation>
    <scope>NUCLEOTIDE SEQUENCE [LARGE SCALE GENOMIC DNA]</scope>
    <source>
        <strain evidence="11 12">SJ-36</strain>
    </source>
</reference>
<dbReference type="Proteomes" id="UP000317199">
    <property type="component" value="Chromosome"/>
</dbReference>
<evidence type="ECO:0000259" key="10">
    <source>
        <dbReference type="PROSITE" id="PS51755"/>
    </source>
</evidence>
<keyword evidence="2" id="KW-0902">Two-component regulatory system</keyword>
<evidence type="ECO:0000256" key="2">
    <source>
        <dbReference type="ARBA" id="ARBA00023012"/>
    </source>
</evidence>
<feature type="domain" description="OmpR/PhoB-type" evidence="10">
    <location>
        <begin position="147"/>
        <end position="249"/>
    </location>
</feature>
<keyword evidence="1 6" id="KW-0597">Phosphoprotein</keyword>
<evidence type="ECO:0000313" key="12">
    <source>
        <dbReference type="Proteomes" id="UP000317199"/>
    </source>
</evidence>
<dbReference type="SUPFAM" id="SSF52172">
    <property type="entry name" value="CheY-like"/>
    <property type="match status" value="1"/>
</dbReference>
<dbReference type="PROSITE" id="PS50110">
    <property type="entry name" value="RESPONSE_REGULATORY"/>
    <property type="match status" value="1"/>
</dbReference>
<dbReference type="Pfam" id="PF00072">
    <property type="entry name" value="Response_reg"/>
    <property type="match status" value="1"/>
</dbReference>
<dbReference type="GO" id="GO:0032993">
    <property type="term" value="C:protein-DNA complex"/>
    <property type="evidence" value="ECO:0007669"/>
    <property type="project" value="TreeGrafter"/>
</dbReference>
<dbReference type="AlphaFoldDB" id="A0A514BTU2"/>
<organism evidence="11 12">
    <name type="scientific">Marilutibacter alkalisoli</name>
    <dbReference type="NCBI Taxonomy" id="2591633"/>
    <lineage>
        <taxon>Bacteria</taxon>
        <taxon>Pseudomonadati</taxon>
        <taxon>Pseudomonadota</taxon>
        <taxon>Gammaproteobacteria</taxon>
        <taxon>Lysobacterales</taxon>
        <taxon>Lysobacteraceae</taxon>
        <taxon>Marilutibacter</taxon>
    </lineage>
</organism>
<gene>
    <name evidence="11" type="ORF">FKV23_12630</name>
</gene>
<keyword evidence="4 7" id="KW-0238">DNA-binding</keyword>
<dbReference type="PANTHER" id="PTHR48111">
    <property type="entry name" value="REGULATOR OF RPOS"/>
    <property type="match status" value="1"/>
</dbReference>
<dbReference type="Pfam" id="PF00486">
    <property type="entry name" value="Trans_reg_C"/>
    <property type="match status" value="1"/>
</dbReference>
<protein>
    <submittedName>
        <fullName evidence="11">Response regulator transcription factor</fullName>
    </submittedName>
</protein>
<dbReference type="SMART" id="SM00862">
    <property type="entry name" value="Trans_reg_C"/>
    <property type="match status" value="1"/>
</dbReference>
<dbReference type="PROSITE" id="PS51755">
    <property type="entry name" value="OMPR_PHOB"/>
    <property type="match status" value="1"/>
</dbReference>
<evidence type="ECO:0000256" key="5">
    <source>
        <dbReference type="ARBA" id="ARBA00023163"/>
    </source>
</evidence>
<dbReference type="GO" id="GO:0000156">
    <property type="term" value="F:phosphorelay response regulator activity"/>
    <property type="evidence" value="ECO:0007669"/>
    <property type="project" value="TreeGrafter"/>
</dbReference>
<dbReference type="EMBL" id="CP041242">
    <property type="protein sequence ID" value="QDH70831.1"/>
    <property type="molecule type" value="Genomic_DNA"/>
</dbReference>
<dbReference type="OrthoDB" id="6117814at2"/>
<accession>A0A514BTU2</accession>
<sequence>MRCDLRGFRQRPMSSSTPKTSIRPTLAVVEDDAELREQILLPALARAGFEVAGMASALELYRAMAGTSYDLVVLDVGLPDDDGLSIARHLRSLSPTIGIVILTGYGSGKDRLRGLQAGVDAYLSKPADMDELAMTLHNLAKRVQPGQGQADAGPGRWRLDEGGWRLRSPGGGEVTLNLFEREVIKMLAAASGMPVRRDALIAQLVEDIHDFDPHRLEMLVYRLRKKCLKLTEEELPLRAVRGIGYVLAW</sequence>
<keyword evidence="3" id="KW-0805">Transcription regulation</keyword>
<dbReference type="SUPFAM" id="SSF46894">
    <property type="entry name" value="C-terminal effector domain of the bipartite response regulators"/>
    <property type="match status" value="1"/>
</dbReference>
<name>A0A514BTU2_9GAMM</name>
<dbReference type="Gene3D" id="1.10.10.10">
    <property type="entry name" value="Winged helix-like DNA-binding domain superfamily/Winged helix DNA-binding domain"/>
    <property type="match status" value="1"/>
</dbReference>
<evidence type="ECO:0000256" key="8">
    <source>
        <dbReference type="SAM" id="MobiDB-lite"/>
    </source>
</evidence>
<dbReference type="KEGG" id="lyj:FKV23_12630"/>
<dbReference type="GO" id="GO:0005829">
    <property type="term" value="C:cytosol"/>
    <property type="evidence" value="ECO:0007669"/>
    <property type="project" value="TreeGrafter"/>
</dbReference>
<dbReference type="GO" id="GO:0006355">
    <property type="term" value="P:regulation of DNA-templated transcription"/>
    <property type="evidence" value="ECO:0007669"/>
    <property type="project" value="InterPro"/>
</dbReference>
<feature type="domain" description="Response regulatory" evidence="9">
    <location>
        <begin position="25"/>
        <end position="140"/>
    </location>
</feature>
<dbReference type="InterPro" id="IPR016032">
    <property type="entry name" value="Sig_transdc_resp-reg_C-effctor"/>
</dbReference>
<evidence type="ECO:0000256" key="3">
    <source>
        <dbReference type="ARBA" id="ARBA00023015"/>
    </source>
</evidence>
<keyword evidence="12" id="KW-1185">Reference proteome</keyword>
<feature type="modified residue" description="4-aspartylphosphate" evidence="6">
    <location>
        <position position="75"/>
    </location>
</feature>